<dbReference type="AlphaFoldDB" id="A0ABD2YID5"/>
<organism evidence="2 3">
    <name type="scientific">Cinchona calisaya</name>
    <dbReference type="NCBI Taxonomy" id="153742"/>
    <lineage>
        <taxon>Eukaryota</taxon>
        <taxon>Viridiplantae</taxon>
        <taxon>Streptophyta</taxon>
        <taxon>Embryophyta</taxon>
        <taxon>Tracheophyta</taxon>
        <taxon>Spermatophyta</taxon>
        <taxon>Magnoliopsida</taxon>
        <taxon>eudicotyledons</taxon>
        <taxon>Gunneridae</taxon>
        <taxon>Pentapetalae</taxon>
        <taxon>asterids</taxon>
        <taxon>lamiids</taxon>
        <taxon>Gentianales</taxon>
        <taxon>Rubiaceae</taxon>
        <taxon>Cinchonoideae</taxon>
        <taxon>Cinchoneae</taxon>
        <taxon>Cinchona</taxon>
    </lineage>
</organism>
<gene>
    <name evidence="2" type="ORF">ACH5RR_032544</name>
</gene>
<evidence type="ECO:0000256" key="1">
    <source>
        <dbReference type="SAM" id="MobiDB-lite"/>
    </source>
</evidence>
<feature type="compositionally biased region" description="Polar residues" evidence="1">
    <location>
        <begin position="64"/>
        <end position="79"/>
    </location>
</feature>
<comment type="caution">
    <text evidence="2">The sequence shown here is derived from an EMBL/GenBank/DDBJ whole genome shotgun (WGS) entry which is preliminary data.</text>
</comment>
<dbReference type="EMBL" id="JBJUIK010000013">
    <property type="protein sequence ID" value="KAL3507162.1"/>
    <property type="molecule type" value="Genomic_DNA"/>
</dbReference>
<reference evidence="2 3" key="1">
    <citation type="submission" date="2024-11" db="EMBL/GenBank/DDBJ databases">
        <title>A near-complete genome assembly of Cinchona calisaya.</title>
        <authorList>
            <person name="Lian D.C."/>
            <person name="Zhao X.W."/>
            <person name="Wei L."/>
        </authorList>
    </citation>
    <scope>NUCLEOTIDE SEQUENCE [LARGE SCALE GENOMIC DNA]</scope>
    <source>
        <tissue evidence="2">Nenye</tissue>
    </source>
</reference>
<dbReference type="Proteomes" id="UP001630127">
    <property type="component" value="Unassembled WGS sequence"/>
</dbReference>
<feature type="region of interest" description="Disordered" evidence="1">
    <location>
        <begin position="41"/>
        <end position="105"/>
    </location>
</feature>
<protein>
    <submittedName>
        <fullName evidence="2">Uncharacterized protein</fullName>
    </submittedName>
</protein>
<name>A0ABD2YID5_9GENT</name>
<accession>A0ABD2YID5</accession>
<feature type="compositionally biased region" description="Polar residues" evidence="1">
    <location>
        <begin position="89"/>
        <end position="105"/>
    </location>
</feature>
<evidence type="ECO:0000313" key="2">
    <source>
        <dbReference type="EMBL" id="KAL3507162.1"/>
    </source>
</evidence>
<keyword evidence="3" id="KW-1185">Reference proteome</keyword>
<proteinExistence type="predicted"/>
<sequence>MDYRHKFLKKINCLDEILLLENESGNFKEVEIAKDIMRIKTPTTTRDHRQNTMIEATSVAPSRKMSSTSGNDKSIQMNLGVSEKRQEGKLSSCSPDLPQTKTRNMQRVEALLEGLQ</sequence>
<evidence type="ECO:0000313" key="3">
    <source>
        <dbReference type="Proteomes" id="UP001630127"/>
    </source>
</evidence>